<dbReference type="InterPro" id="IPR016169">
    <property type="entry name" value="FAD-bd_PCMH_sub2"/>
</dbReference>
<evidence type="ECO:0000256" key="4">
    <source>
        <dbReference type="ARBA" id="ARBA00004752"/>
    </source>
</evidence>
<dbReference type="InterPro" id="IPR016167">
    <property type="entry name" value="FAD-bd_PCMH_sub1"/>
</dbReference>
<comment type="similarity">
    <text evidence="5 20">Belongs to the MurB family.</text>
</comment>
<dbReference type="InterPro" id="IPR011601">
    <property type="entry name" value="MurB_C"/>
</dbReference>
<keyword evidence="9 20" id="KW-0132">Cell division</keyword>
<dbReference type="PANTHER" id="PTHR21071">
    <property type="entry name" value="UDP-N-ACETYLENOLPYRUVOYLGLUCOSAMINE REDUCTASE"/>
    <property type="match status" value="1"/>
</dbReference>
<evidence type="ECO:0000256" key="20">
    <source>
        <dbReference type="HAMAP-Rule" id="MF_00037"/>
    </source>
</evidence>
<evidence type="ECO:0000256" key="5">
    <source>
        <dbReference type="ARBA" id="ARBA00010485"/>
    </source>
</evidence>
<evidence type="ECO:0000313" key="23">
    <source>
        <dbReference type="Proteomes" id="UP001597337"/>
    </source>
</evidence>
<evidence type="ECO:0000256" key="12">
    <source>
        <dbReference type="ARBA" id="ARBA00022857"/>
    </source>
</evidence>
<keyword evidence="10 20" id="KW-0285">Flavoprotein</keyword>
<evidence type="ECO:0000256" key="13">
    <source>
        <dbReference type="ARBA" id="ARBA00022960"/>
    </source>
</evidence>
<evidence type="ECO:0000256" key="11">
    <source>
        <dbReference type="ARBA" id="ARBA00022827"/>
    </source>
</evidence>
<keyword evidence="14 20" id="KW-0573">Peptidoglycan synthesis</keyword>
<gene>
    <name evidence="20 22" type="primary">murB</name>
    <name evidence="22" type="ORF">ACFSJC_07395</name>
</gene>
<keyword evidence="17 20" id="KW-0961">Cell wall biogenesis/degradation</keyword>
<evidence type="ECO:0000256" key="8">
    <source>
        <dbReference type="ARBA" id="ARBA00022490"/>
    </source>
</evidence>
<reference evidence="23" key="1">
    <citation type="journal article" date="2019" name="Int. J. Syst. Evol. Microbiol.">
        <title>The Global Catalogue of Microorganisms (GCM) 10K type strain sequencing project: providing services to taxonomists for standard genome sequencing and annotation.</title>
        <authorList>
            <consortium name="The Broad Institute Genomics Platform"/>
            <consortium name="The Broad Institute Genome Sequencing Center for Infectious Disease"/>
            <person name="Wu L."/>
            <person name="Ma J."/>
        </authorList>
    </citation>
    <scope>NUCLEOTIDE SEQUENCE [LARGE SCALE GENOMIC DNA]</scope>
    <source>
        <strain evidence="23">KACC 12597</strain>
    </source>
</reference>
<name>A0ABW4Y6G4_9GAMM</name>
<comment type="subcellular location">
    <subcellularLocation>
        <location evidence="3 20">Cytoplasm</location>
    </subcellularLocation>
</comment>
<accession>A0ABW4Y6G4</accession>
<keyword evidence="13 20" id="KW-0133">Cell shape</keyword>
<proteinExistence type="inferred from homology"/>
<dbReference type="Gene3D" id="3.30.43.10">
    <property type="entry name" value="Uridine Diphospho-n-acetylenolpyruvylglucosamine Reductase, domain 2"/>
    <property type="match status" value="1"/>
</dbReference>
<keyword evidence="12 20" id="KW-0521">NADP</keyword>
<evidence type="ECO:0000256" key="1">
    <source>
        <dbReference type="ARBA" id="ARBA00001974"/>
    </source>
</evidence>
<feature type="domain" description="FAD-binding PCMH-type" evidence="21">
    <location>
        <begin position="27"/>
        <end position="207"/>
    </location>
</feature>
<evidence type="ECO:0000256" key="19">
    <source>
        <dbReference type="ARBA" id="ARBA00048914"/>
    </source>
</evidence>
<evidence type="ECO:0000256" key="17">
    <source>
        <dbReference type="ARBA" id="ARBA00023316"/>
    </source>
</evidence>
<dbReference type="EMBL" id="JBHUHX010000015">
    <property type="protein sequence ID" value="MFD2111660.1"/>
    <property type="molecule type" value="Genomic_DNA"/>
</dbReference>
<dbReference type="GO" id="GO:0008762">
    <property type="term" value="F:UDP-N-acetylmuramate dehydrogenase activity"/>
    <property type="evidence" value="ECO:0007669"/>
    <property type="project" value="UniProtKB-EC"/>
</dbReference>
<dbReference type="InterPro" id="IPR016166">
    <property type="entry name" value="FAD-bd_PCMH"/>
</dbReference>
<keyword evidence="8 20" id="KW-0963">Cytoplasm</keyword>
<protein>
    <recommendedName>
        <fullName evidence="7 20">UDP-N-acetylenolpyruvoylglucosamine reductase</fullName>
        <ecNumber evidence="6 20">1.3.1.98</ecNumber>
    </recommendedName>
    <alternativeName>
        <fullName evidence="18 20">UDP-N-acetylmuramate dehydrogenase</fullName>
    </alternativeName>
</protein>
<dbReference type="InterPro" id="IPR003170">
    <property type="entry name" value="MurB"/>
</dbReference>
<dbReference type="NCBIfam" id="NF010480">
    <property type="entry name" value="PRK13905.1"/>
    <property type="match status" value="1"/>
</dbReference>
<evidence type="ECO:0000256" key="6">
    <source>
        <dbReference type="ARBA" id="ARBA00012518"/>
    </source>
</evidence>
<evidence type="ECO:0000256" key="10">
    <source>
        <dbReference type="ARBA" id="ARBA00022630"/>
    </source>
</evidence>
<evidence type="ECO:0000256" key="18">
    <source>
        <dbReference type="ARBA" id="ARBA00031026"/>
    </source>
</evidence>
<dbReference type="RefSeq" id="WP_386025274.1">
    <property type="nucleotide sequence ID" value="NZ_JBHUHX010000015.1"/>
</dbReference>
<feature type="active site" evidence="20">
    <location>
        <position position="290"/>
    </location>
</feature>
<dbReference type="HAMAP" id="MF_00037">
    <property type="entry name" value="MurB"/>
    <property type="match status" value="1"/>
</dbReference>
<dbReference type="Gene3D" id="3.90.78.10">
    <property type="entry name" value="UDP-N-acetylenolpyruvoylglucosamine reductase, C-terminal domain"/>
    <property type="match status" value="1"/>
</dbReference>
<evidence type="ECO:0000256" key="15">
    <source>
        <dbReference type="ARBA" id="ARBA00023002"/>
    </source>
</evidence>
<dbReference type="InterPro" id="IPR036318">
    <property type="entry name" value="FAD-bd_PCMH-like_sf"/>
</dbReference>
<feature type="active site" description="Proton donor" evidence="20">
    <location>
        <position position="220"/>
    </location>
</feature>
<dbReference type="SUPFAM" id="SSF56176">
    <property type="entry name" value="FAD-binding/transporter-associated domain-like"/>
    <property type="match status" value="1"/>
</dbReference>
<dbReference type="Pfam" id="PF02873">
    <property type="entry name" value="MurB_C"/>
    <property type="match status" value="1"/>
</dbReference>
<evidence type="ECO:0000256" key="14">
    <source>
        <dbReference type="ARBA" id="ARBA00022984"/>
    </source>
</evidence>
<keyword evidence="15 20" id="KW-0560">Oxidoreductase</keyword>
<evidence type="ECO:0000259" key="21">
    <source>
        <dbReference type="PROSITE" id="PS51387"/>
    </source>
</evidence>
<dbReference type="PANTHER" id="PTHR21071:SF4">
    <property type="entry name" value="UDP-N-ACETYLENOLPYRUVOYLGLUCOSAMINE REDUCTASE"/>
    <property type="match status" value="1"/>
</dbReference>
<dbReference type="InterPro" id="IPR006094">
    <property type="entry name" value="Oxid_FAD_bind_N"/>
</dbReference>
<comment type="function">
    <text evidence="2 20">Cell wall formation.</text>
</comment>
<organism evidence="22 23">
    <name type="scientific">Thiorhodococcus fuscus</name>
    <dbReference type="NCBI Taxonomy" id="527200"/>
    <lineage>
        <taxon>Bacteria</taxon>
        <taxon>Pseudomonadati</taxon>
        <taxon>Pseudomonadota</taxon>
        <taxon>Gammaproteobacteria</taxon>
        <taxon>Chromatiales</taxon>
        <taxon>Chromatiaceae</taxon>
        <taxon>Thiorhodococcus</taxon>
    </lineage>
</organism>
<dbReference type="InterPro" id="IPR036635">
    <property type="entry name" value="MurB_C_sf"/>
</dbReference>
<comment type="catalytic activity">
    <reaction evidence="19 20">
        <text>UDP-N-acetyl-alpha-D-muramate + NADP(+) = UDP-N-acetyl-3-O-(1-carboxyvinyl)-alpha-D-glucosamine + NADPH + H(+)</text>
        <dbReference type="Rhea" id="RHEA:12248"/>
        <dbReference type="ChEBI" id="CHEBI:15378"/>
        <dbReference type="ChEBI" id="CHEBI:57783"/>
        <dbReference type="ChEBI" id="CHEBI:58349"/>
        <dbReference type="ChEBI" id="CHEBI:68483"/>
        <dbReference type="ChEBI" id="CHEBI:70757"/>
        <dbReference type="EC" id="1.3.1.98"/>
    </reaction>
</comment>
<comment type="pathway">
    <text evidence="4 20">Cell wall biogenesis; peptidoglycan biosynthesis.</text>
</comment>
<evidence type="ECO:0000256" key="7">
    <source>
        <dbReference type="ARBA" id="ARBA00015188"/>
    </source>
</evidence>
<dbReference type="EC" id="1.3.1.98" evidence="6 20"/>
<keyword evidence="23" id="KW-1185">Reference proteome</keyword>
<evidence type="ECO:0000256" key="16">
    <source>
        <dbReference type="ARBA" id="ARBA00023306"/>
    </source>
</evidence>
<keyword evidence="11 20" id="KW-0274">FAD</keyword>
<evidence type="ECO:0000256" key="9">
    <source>
        <dbReference type="ARBA" id="ARBA00022618"/>
    </source>
</evidence>
<comment type="cofactor">
    <cofactor evidence="1 20">
        <name>FAD</name>
        <dbReference type="ChEBI" id="CHEBI:57692"/>
    </cofactor>
</comment>
<dbReference type="Gene3D" id="3.30.465.10">
    <property type="match status" value="1"/>
</dbReference>
<dbReference type="NCBIfam" id="TIGR00179">
    <property type="entry name" value="murB"/>
    <property type="match status" value="1"/>
</dbReference>
<dbReference type="PROSITE" id="PS51387">
    <property type="entry name" value="FAD_PCMH"/>
    <property type="match status" value="1"/>
</dbReference>
<dbReference type="SUPFAM" id="SSF56194">
    <property type="entry name" value="Uridine diphospho-N-Acetylenolpyruvylglucosamine reductase, MurB, C-terminal domain"/>
    <property type="match status" value="1"/>
</dbReference>
<keyword evidence="16 20" id="KW-0131">Cell cycle</keyword>
<sequence>MTPTAPTGLRGELRLDEPLASHTTWRVGGPARRFYRPADAEDLSRFLSQLDPDEPLLWLGLGSNVLIDDRGFAGTVIHTQGCLAALERRGETGIYAEAGTACAKLARFAARLDLVGVEFLAGIPGTMGGALAMNAGAWGGETWSHVARVRTIDRQGRIRERGPEAFSVGYRHVQGPEGEWFLDVDLVLTPGDGTAAMARIRELLERRAATQPTGLPSCGSVFRNPPGDHAARLIESHGLKGYRIGGAQVSDKHANFIINTGGATSADIACLITHVQDAVESRTGIRLVPEVRRVAGDSA</sequence>
<dbReference type="Proteomes" id="UP001597337">
    <property type="component" value="Unassembled WGS sequence"/>
</dbReference>
<comment type="caution">
    <text evidence="22">The sequence shown here is derived from an EMBL/GenBank/DDBJ whole genome shotgun (WGS) entry which is preliminary data.</text>
</comment>
<evidence type="ECO:0000313" key="22">
    <source>
        <dbReference type="EMBL" id="MFD2111660.1"/>
    </source>
</evidence>
<evidence type="ECO:0000256" key="3">
    <source>
        <dbReference type="ARBA" id="ARBA00004496"/>
    </source>
</evidence>
<evidence type="ECO:0000256" key="2">
    <source>
        <dbReference type="ARBA" id="ARBA00003921"/>
    </source>
</evidence>
<dbReference type="Pfam" id="PF01565">
    <property type="entry name" value="FAD_binding_4"/>
    <property type="match status" value="1"/>
</dbReference>
<feature type="active site" evidence="20">
    <location>
        <position position="171"/>
    </location>
</feature>